<dbReference type="AlphaFoldDB" id="A0A179SM92"/>
<dbReference type="GO" id="GO:0003700">
    <property type="term" value="F:DNA-binding transcription factor activity"/>
    <property type="evidence" value="ECO:0007669"/>
    <property type="project" value="InterPro"/>
</dbReference>
<keyword evidence="4" id="KW-0472">Membrane</keyword>
<organism evidence="6 7">
    <name type="scientific">Metabacillus litoralis</name>
    <dbReference type="NCBI Taxonomy" id="152268"/>
    <lineage>
        <taxon>Bacteria</taxon>
        <taxon>Bacillati</taxon>
        <taxon>Bacillota</taxon>
        <taxon>Bacilli</taxon>
        <taxon>Bacillales</taxon>
        <taxon>Bacillaceae</taxon>
        <taxon>Metabacillus</taxon>
    </lineage>
</organism>
<dbReference type="OrthoDB" id="1975037at2"/>
<evidence type="ECO:0000259" key="5">
    <source>
        <dbReference type="PROSITE" id="PS01124"/>
    </source>
</evidence>
<keyword evidence="4" id="KW-0812">Transmembrane</keyword>
<dbReference type="EMBL" id="LWSG01000045">
    <property type="protein sequence ID" value="OAS82518.1"/>
    <property type="molecule type" value="Genomic_DNA"/>
</dbReference>
<proteinExistence type="predicted"/>
<keyword evidence="4" id="KW-1133">Transmembrane helix</keyword>
<evidence type="ECO:0000313" key="6">
    <source>
        <dbReference type="EMBL" id="OAS82518.1"/>
    </source>
</evidence>
<keyword evidence="7" id="KW-1185">Reference proteome</keyword>
<dbReference type="PANTHER" id="PTHR43280:SF10">
    <property type="entry name" value="REGULATORY PROTEIN POCR"/>
    <property type="match status" value="1"/>
</dbReference>
<keyword evidence="3" id="KW-0804">Transcription</keyword>
<accession>A0A179SM92</accession>
<dbReference type="InterPro" id="IPR009057">
    <property type="entry name" value="Homeodomain-like_sf"/>
</dbReference>
<comment type="caution">
    <text evidence="6">The sequence shown here is derived from an EMBL/GenBank/DDBJ whole genome shotgun (WGS) entry which is preliminary data.</text>
</comment>
<feature type="domain" description="HTH araC/xylS-type" evidence="5">
    <location>
        <begin position="650"/>
        <end position="748"/>
    </location>
</feature>
<dbReference type="Gene3D" id="3.30.450.20">
    <property type="entry name" value="PAS domain"/>
    <property type="match status" value="1"/>
</dbReference>
<dbReference type="Pfam" id="PF12833">
    <property type="entry name" value="HTH_18"/>
    <property type="match status" value="1"/>
</dbReference>
<evidence type="ECO:0000313" key="7">
    <source>
        <dbReference type="Proteomes" id="UP000078534"/>
    </source>
</evidence>
<name>A0A179SM92_9BACI</name>
<dbReference type="PANTHER" id="PTHR43280">
    <property type="entry name" value="ARAC-FAMILY TRANSCRIPTIONAL REGULATOR"/>
    <property type="match status" value="1"/>
</dbReference>
<dbReference type="Proteomes" id="UP000078534">
    <property type="component" value="Unassembled WGS sequence"/>
</dbReference>
<feature type="transmembrane region" description="Helical" evidence="4">
    <location>
        <begin position="12"/>
        <end position="33"/>
    </location>
</feature>
<dbReference type="GO" id="GO:0043565">
    <property type="term" value="F:sequence-specific DNA binding"/>
    <property type="evidence" value="ECO:0007669"/>
    <property type="project" value="InterPro"/>
</dbReference>
<dbReference type="RefSeq" id="WP_066339983.1">
    <property type="nucleotide sequence ID" value="NZ_LWSG01000045.1"/>
</dbReference>
<feature type="transmembrane region" description="Helical" evidence="4">
    <location>
        <begin position="283"/>
        <end position="303"/>
    </location>
</feature>
<sequence>MKQKPKYFYRIFLPFVLVGTLVMILFNGFAYFFTKESFEEKITLEKQENVVQTMNTLEQKLQALDYTFNSYVHDTPFKSYISQPLTAKNFDTYQTIDKQLNYISSFGPSQTTVDLVSLKGNWKISKHGLQQLTETQKEQITSKYLSLPHSSTWLKADDSNSEIQLVKQTPFYQTNKNGVLIINIPLKSLTNLIYKQSESSPIFIYSQDGTLLYQSNSSEVKAINEKTIASLINGNHNQTGVLNVDTNGENKYKVAYSKSGYNGWIYLSKIKDSEFSQAMKPTIIGTILMSIFMLTVTVIIAYVSSEYFSKPIRDLQKFIPKIQKNGYKDEFELIGKSIREVLDKNQSLEHVVTNQHEQLKTLFMLNLFHGRMSETEIQEELRDFDYPDKWSYLYVLAIQFDSLENSDYTRKDKDVLLFSINQIVSEIIREDEQLTPTVIDSKTQATIFICENKDCDHHVLIINQYAEKIQRTVKEIFNLSISIGVSSPFEKLTESKQALAQGIESLKFRLKVGKESIIFYESVSTIFNNNQIKTYFPKILENQLFDAIKLGESKKAKESLHQLLADLFKNNTNPHELEVNIMRFLNDLISLMQVMGMDTLIIEDHKTLYNAISEMKTSEEIEMFVKNKIVYPMIDAISERTDSQNKSISEKIIHIIQNEYDTEISLEIIASRLHYNKNYLSSIFKKEFKQSFSEYLALYRYDMAKIWLKETNMSVREISEKLQYKNSQNFIRYFRKIEGTTPGKYRDLHRDESFSV</sequence>
<dbReference type="Gene3D" id="1.10.10.60">
    <property type="entry name" value="Homeodomain-like"/>
    <property type="match status" value="2"/>
</dbReference>
<keyword evidence="1" id="KW-0805">Transcription regulation</keyword>
<dbReference type="SMART" id="SM00342">
    <property type="entry name" value="HTH_ARAC"/>
    <property type="match status" value="1"/>
</dbReference>
<keyword evidence="2" id="KW-0238">DNA-binding</keyword>
<evidence type="ECO:0000256" key="1">
    <source>
        <dbReference type="ARBA" id="ARBA00023015"/>
    </source>
</evidence>
<evidence type="ECO:0000256" key="3">
    <source>
        <dbReference type="ARBA" id="ARBA00023163"/>
    </source>
</evidence>
<dbReference type="InterPro" id="IPR018060">
    <property type="entry name" value="HTH_AraC"/>
</dbReference>
<gene>
    <name evidence="6" type="ORF">A6K24_12790</name>
</gene>
<protein>
    <recommendedName>
        <fullName evidence="5">HTH araC/xylS-type domain-containing protein</fullName>
    </recommendedName>
</protein>
<evidence type="ECO:0000256" key="4">
    <source>
        <dbReference type="SAM" id="Phobius"/>
    </source>
</evidence>
<dbReference type="SUPFAM" id="SSF46689">
    <property type="entry name" value="Homeodomain-like"/>
    <property type="match status" value="2"/>
</dbReference>
<evidence type="ECO:0000256" key="2">
    <source>
        <dbReference type="ARBA" id="ARBA00023125"/>
    </source>
</evidence>
<reference evidence="7" key="1">
    <citation type="submission" date="2016-04" db="EMBL/GenBank/DDBJ databases">
        <authorList>
            <person name="Lyu Z."/>
            <person name="Lyu W."/>
        </authorList>
    </citation>
    <scope>NUCLEOTIDE SEQUENCE [LARGE SCALE GENOMIC DNA]</scope>
    <source>
        <strain evidence="7">C44</strain>
    </source>
</reference>
<dbReference type="PROSITE" id="PS01124">
    <property type="entry name" value="HTH_ARAC_FAMILY_2"/>
    <property type="match status" value="1"/>
</dbReference>
<dbReference type="STRING" id="152268.A6K24_12790"/>